<proteinExistence type="predicted"/>
<reference evidence="1" key="1">
    <citation type="journal article" date="2020" name="mSystems">
        <title>Genome- and Community-Level Interaction Insights into Carbon Utilization and Element Cycling Functions of Hydrothermarchaeota in Hydrothermal Sediment.</title>
        <authorList>
            <person name="Zhou Z."/>
            <person name="Liu Y."/>
            <person name="Xu W."/>
            <person name="Pan J."/>
            <person name="Luo Z.H."/>
            <person name="Li M."/>
        </authorList>
    </citation>
    <scope>NUCLEOTIDE SEQUENCE [LARGE SCALE GENOMIC DNA]</scope>
    <source>
        <strain evidence="1">SpSt-876</strain>
    </source>
</reference>
<gene>
    <name evidence="1" type="ORF">ENW73_00460</name>
</gene>
<evidence type="ECO:0000313" key="1">
    <source>
        <dbReference type="EMBL" id="HHS51326.1"/>
    </source>
</evidence>
<protein>
    <submittedName>
        <fullName evidence="1">Uncharacterized protein</fullName>
    </submittedName>
</protein>
<organism evidence="1">
    <name type="scientific">candidate division WOR-3 bacterium</name>
    <dbReference type="NCBI Taxonomy" id="2052148"/>
    <lineage>
        <taxon>Bacteria</taxon>
        <taxon>Bacteria division WOR-3</taxon>
    </lineage>
</organism>
<dbReference type="AlphaFoldDB" id="A0A7C6A8G2"/>
<name>A0A7C6A8G2_UNCW3</name>
<dbReference type="EMBL" id="DTLI01000016">
    <property type="protein sequence ID" value="HHS51326.1"/>
    <property type="molecule type" value="Genomic_DNA"/>
</dbReference>
<sequence>MRECTGLDEFAAVRKFIGKAEDEKVYQPWEIIARCIVELDGSKGCKGYEELLKLSTKDLNVLLLAYNQLNTPTPEELKEIRGFFPTT</sequence>
<comment type="caution">
    <text evidence="1">The sequence shown here is derived from an EMBL/GenBank/DDBJ whole genome shotgun (WGS) entry which is preliminary data.</text>
</comment>
<accession>A0A7C6A8G2</accession>